<keyword evidence="1" id="KW-0472">Membrane</keyword>
<dbReference type="Proteomes" id="UP000184383">
    <property type="component" value="Unassembled WGS sequence"/>
</dbReference>
<reference evidence="3" key="1">
    <citation type="journal article" date="2017" name="Genome Biol.">
        <title>Comparative genomics reveals high biological diversity and specific adaptations in the industrially and medically important fungal genus Aspergillus.</title>
        <authorList>
            <person name="de Vries R.P."/>
            <person name="Riley R."/>
            <person name="Wiebenga A."/>
            <person name="Aguilar-Osorio G."/>
            <person name="Amillis S."/>
            <person name="Uchima C.A."/>
            <person name="Anderluh G."/>
            <person name="Asadollahi M."/>
            <person name="Askin M."/>
            <person name="Barry K."/>
            <person name="Battaglia E."/>
            <person name="Bayram O."/>
            <person name="Benocci T."/>
            <person name="Braus-Stromeyer S.A."/>
            <person name="Caldana C."/>
            <person name="Canovas D."/>
            <person name="Cerqueira G.C."/>
            <person name="Chen F."/>
            <person name="Chen W."/>
            <person name="Choi C."/>
            <person name="Clum A."/>
            <person name="Dos Santos R.A."/>
            <person name="Damasio A.R."/>
            <person name="Diallinas G."/>
            <person name="Emri T."/>
            <person name="Fekete E."/>
            <person name="Flipphi M."/>
            <person name="Freyberg S."/>
            <person name="Gallo A."/>
            <person name="Gournas C."/>
            <person name="Habgood R."/>
            <person name="Hainaut M."/>
            <person name="Harispe M.L."/>
            <person name="Henrissat B."/>
            <person name="Hilden K.S."/>
            <person name="Hope R."/>
            <person name="Hossain A."/>
            <person name="Karabika E."/>
            <person name="Karaffa L."/>
            <person name="Karanyi Z."/>
            <person name="Krasevec N."/>
            <person name="Kuo A."/>
            <person name="Kusch H."/>
            <person name="LaButti K."/>
            <person name="Lagendijk E.L."/>
            <person name="Lapidus A."/>
            <person name="Levasseur A."/>
            <person name="Lindquist E."/>
            <person name="Lipzen A."/>
            <person name="Logrieco A.F."/>
            <person name="MacCabe A."/>
            <person name="Maekelae M.R."/>
            <person name="Malavazi I."/>
            <person name="Melin P."/>
            <person name="Meyer V."/>
            <person name="Mielnichuk N."/>
            <person name="Miskei M."/>
            <person name="Molnar A.P."/>
            <person name="Mule G."/>
            <person name="Ngan C.Y."/>
            <person name="Orejas M."/>
            <person name="Orosz E."/>
            <person name="Ouedraogo J.P."/>
            <person name="Overkamp K.M."/>
            <person name="Park H.-S."/>
            <person name="Perrone G."/>
            <person name="Piumi F."/>
            <person name="Punt P.J."/>
            <person name="Ram A.F."/>
            <person name="Ramon A."/>
            <person name="Rauscher S."/>
            <person name="Record E."/>
            <person name="Riano-Pachon D.M."/>
            <person name="Robert V."/>
            <person name="Roehrig J."/>
            <person name="Ruller R."/>
            <person name="Salamov A."/>
            <person name="Salih N.S."/>
            <person name="Samson R.A."/>
            <person name="Sandor E."/>
            <person name="Sanguinetti M."/>
            <person name="Schuetze T."/>
            <person name="Sepcic K."/>
            <person name="Shelest E."/>
            <person name="Sherlock G."/>
            <person name="Sophianopoulou V."/>
            <person name="Squina F.M."/>
            <person name="Sun H."/>
            <person name="Susca A."/>
            <person name="Todd R.B."/>
            <person name="Tsang A."/>
            <person name="Unkles S.E."/>
            <person name="van de Wiele N."/>
            <person name="van Rossen-Uffink D."/>
            <person name="Oliveira J.V."/>
            <person name="Vesth T.C."/>
            <person name="Visser J."/>
            <person name="Yu J.-H."/>
            <person name="Zhou M."/>
            <person name="Andersen M.R."/>
            <person name="Archer D.B."/>
            <person name="Baker S.E."/>
            <person name="Benoit I."/>
            <person name="Brakhage A.A."/>
            <person name="Braus G.H."/>
            <person name="Fischer R."/>
            <person name="Frisvad J.C."/>
            <person name="Goldman G.H."/>
            <person name="Houbraken J."/>
            <person name="Oakley B."/>
            <person name="Pocsi I."/>
            <person name="Scazzocchio C."/>
            <person name="Seiboth B."/>
            <person name="vanKuyk P.A."/>
            <person name="Wortman J."/>
            <person name="Dyer P.S."/>
            <person name="Grigoriev I.V."/>
        </authorList>
    </citation>
    <scope>NUCLEOTIDE SEQUENCE [LARGE SCALE GENOMIC DNA]</scope>
    <source>
        <strain evidence="3">DTO 134E9</strain>
    </source>
</reference>
<organism evidence="2 3">
    <name type="scientific">Aspergillus wentii DTO 134E9</name>
    <dbReference type="NCBI Taxonomy" id="1073089"/>
    <lineage>
        <taxon>Eukaryota</taxon>
        <taxon>Fungi</taxon>
        <taxon>Dikarya</taxon>
        <taxon>Ascomycota</taxon>
        <taxon>Pezizomycotina</taxon>
        <taxon>Eurotiomycetes</taxon>
        <taxon>Eurotiomycetidae</taxon>
        <taxon>Eurotiales</taxon>
        <taxon>Aspergillaceae</taxon>
        <taxon>Aspergillus</taxon>
        <taxon>Aspergillus subgen. Cremei</taxon>
    </lineage>
</organism>
<evidence type="ECO:0000256" key="1">
    <source>
        <dbReference type="SAM" id="Phobius"/>
    </source>
</evidence>
<keyword evidence="3" id="KW-1185">Reference proteome</keyword>
<evidence type="ECO:0000313" key="3">
    <source>
        <dbReference type="Proteomes" id="UP000184383"/>
    </source>
</evidence>
<dbReference type="STRING" id="1073089.A0A1L9RNR6"/>
<dbReference type="OrthoDB" id="10039566at2759"/>
<dbReference type="VEuPathDB" id="FungiDB:ASPWEDRAFT_38053"/>
<name>A0A1L9RNR6_ASPWE</name>
<sequence length="418" mass="45895">MEEKPTSPSLPAKAAKYVLGTHRGPLPSQEGNGVPLEEVETADTITLEKVQRTKTQNLRRHWARFWCCYTFFSIIFLAIFLPIFFLLIIPAIAQRVVDNSVLLLPEADILEPRPHSAKFTIKSALKLPIGVPVPIDDIALDLWNRDNDNGNGTWAILYIDGKKIDGNTTLGVTDQPTPLNEVEWQKYVSSVVFEKHARLSVRGTTTAHLGSLKAKVTMNKDIPQTTLNGFDGFSIADTQLLLPARSDGTNLVANATLPNPSVLTLEIGTTVLDLYSGDLLLGNATLDDLFLRPGNHSTPVRGILDLKVLINNLQEVLKSQPELKDGYLNLKTIGKSVHWKGELVPYYTNVMKNLTLTARVPVGGLIKNTLHGILNKNGTNILGNLNLTEPEGGTSALQDLIHNDKKRSAMIDVLEGLI</sequence>
<dbReference type="InterPro" id="IPR046368">
    <property type="entry name" value="Tag1"/>
</dbReference>
<dbReference type="Pfam" id="PF12505">
    <property type="entry name" value="DUF3712"/>
    <property type="match status" value="1"/>
</dbReference>
<keyword evidence="1" id="KW-1133">Transmembrane helix</keyword>
<dbReference type="AlphaFoldDB" id="A0A1L9RNR6"/>
<dbReference type="GO" id="GO:0000329">
    <property type="term" value="C:fungal-type vacuole membrane"/>
    <property type="evidence" value="ECO:0007669"/>
    <property type="project" value="InterPro"/>
</dbReference>
<feature type="transmembrane region" description="Helical" evidence="1">
    <location>
        <begin position="66"/>
        <end position="93"/>
    </location>
</feature>
<dbReference type="EMBL" id="KV878211">
    <property type="protein sequence ID" value="OJJ36477.1"/>
    <property type="molecule type" value="Genomic_DNA"/>
</dbReference>
<proteinExistence type="predicted"/>
<protein>
    <submittedName>
        <fullName evidence="2">Uncharacterized protein</fullName>
    </submittedName>
</protein>
<dbReference type="InterPro" id="IPR022185">
    <property type="entry name" value="DUF3712"/>
</dbReference>
<accession>A0A1L9RNR6</accession>
<dbReference type="PANTHER" id="PTHR35895">
    <property type="entry name" value="CHROMOSOME 16, WHOLE GENOME SHOTGUN SEQUENCE"/>
    <property type="match status" value="1"/>
</dbReference>
<dbReference type="GeneID" id="63750668"/>
<evidence type="ECO:0000313" key="2">
    <source>
        <dbReference type="EMBL" id="OJJ36477.1"/>
    </source>
</evidence>
<gene>
    <name evidence="2" type="ORF">ASPWEDRAFT_38053</name>
</gene>
<keyword evidence="1" id="KW-0812">Transmembrane</keyword>
<dbReference type="PANTHER" id="PTHR35895:SF2">
    <property type="match status" value="1"/>
</dbReference>
<dbReference type="RefSeq" id="XP_040690153.1">
    <property type="nucleotide sequence ID" value="XM_040834820.1"/>
</dbReference>